<feature type="region of interest" description="Disordered" evidence="1">
    <location>
        <begin position="1001"/>
        <end position="1031"/>
    </location>
</feature>
<reference evidence="2" key="1">
    <citation type="submission" date="2013-10" db="EMBL/GenBank/DDBJ databases">
        <title>Genomic analysis of the causative agents of coccidiosis in chickens.</title>
        <authorList>
            <person name="Reid A.J."/>
            <person name="Blake D."/>
            <person name="Billington K."/>
            <person name="Browne H."/>
            <person name="Dunn M."/>
            <person name="Hung S."/>
            <person name="Kawahara F."/>
            <person name="Miranda-Saavedra D."/>
            <person name="Mourier T."/>
            <person name="Nagra H."/>
            <person name="Otto T.D."/>
            <person name="Rawlings N."/>
            <person name="Sanchez A."/>
            <person name="Sanders M."/>
            <person name="Subramaniam C."/>
            <person name="Tay Y."/>
            <person name="Dear P."/>
            <person name="Doerig C."/>
            <person name="Gruber A."/>
            <person name="Parkinson J."/>
            <person name="Shirley M."/>
            <person name="Wan K.L."/>
            <person name="Berriman M."/>
            <person name="Tomley F."/>
            <person name="Pain A."/>
        </authorList>
    </citation>
    <scope>NUCLEOTIDE SEQUENCE [LARGE SCALE GENOMIC DNA]</scope>
    <source>
        <strain evidence="2">Weybridge</strain>
    </source>
</reference>
<feature type="compositionally biased region" description="Polar residues" evidence="1">
    <location>
        <begin position="1001"/>
        <end position="1010"/>
    </location>
</feature>
<dbReference type="OMA" id="QQHLSEC"/>
<dbReference type="OrthoDB" id="415359at2759"/>
<evidence type="ECO:0000313" key="3">
    <source>
        <dbReference type="Proteomes" id="UP000030763"/>
    </source>
</evidence>
<organism evidence="2 3">
    <name type="scientific">Eimeria maxima</name>
    <name type="common">Coccidian parasite</name>
    <dbReference type="NCBI Taxonomy" id="5804"/>
    <lineage>
        <taxon>Eukaryota</taxon>
        <taxon>Sar</taxon>
        <taxon>Alveolata</taxon>
        <taxon>Apicomplexa</taxon>
        <taxon>Conoidasida</taxon>
        <taxon>Coccidia</taxon>
        <taxon>Eucoccidiorida</taxon>
        <taxon>Eimeriorina</taxon>
        <taxon>Eimeriidae</taxon>
        <taxon>Eimeria</taxon>
    </lineage>
</organism>
<dbReference type="RefSeq" id="XP_013337059.1">
    <property type="nucleotide sequence ID" value="XM_013481605.1"/>
</dbReference>
<name>U6MD67_EIMMA</name>
<dbReference type="GeneID" id="25337010"/>
<dbReference type="VEuPathDB" id="ToxoDB:EMWEY_00030240"/>
<proteinExistence type="predicted"/>
<feature type="region of interest" description="Disordered" evidence="1">
    <location>
        <begin position="670"/>
        <end position="711"/>
    </location>
</feature>
<protein>
    <submittedName>
        <fullName evidence="2">Uncharacterized protein</fullName>
    </submittedName>
</protein>
<evidence type="ECO:0000313" key="2">
    <source>
        <dbReference type="EMBL" id="CDJ60409.1"/>
    </source>
</evidence>
<feature type="compositionally biased region" description="Basic and acidic residues" evidence="1">
    <location>
        <begin position="1013"/>
        <end position="1024"/>
    </location>
</feature>
<dbReference type="Proteomes" id="UP000030763">
    <property type="component" value="Unassembled WGS sequence"/>
</dbReference>
<sequence length="1157" mass="124517">MQEPPRQGRQCHQHQGQQLLEQLWGPGDSTGSCPVPVALSSRFHLAGCAGATFASSPDCTVDSAWHSSCGGTLLFWDASTTAAPVTGASEPLACLQEAQGRSNNARRSLRSGALTYSIHVGASTALSLRTVLQQYLLQWQQRRIRASSSTVMRHVLVVEEERATFFLPERLPQSLCLCSLDASPVQQKLRPLSQSVPRCDFPVSRDSNSSSAQEFSAVIKDGQVTNAAKVEAAAGARVPNDCLVLSFLWAVASWFSRLADPLSVSSAAAAADLGLCSTTNERAAVLATTDPDAATAASGLAGALPALQQRTRAAASIVTAAAASLRGGFCLRLAALRTLAYWSCCCILAKQEATYNLQRNRLRKEHRQQMVLHAAASRLISTDMKQQSSSTSSSITLLRQLQQECRESFAQLLQQQQDAQQQLAERQGIEMESACAMREKQEQELKAATAPCCLPIQDSGDANDPTAVVAAAAALEACERDLQELVQQHLSECELLERHWIHEQQLLREQQLRMFKNVAADLYLLQHGSAAPYGAACQALVLPPLPSAGENERWAFNCKQQKQDQRRHEQLLQNQHPPPTWRQLGVAARQLFGRSGGGLSQEGDPLHHAHSYAICTSVASGASIVADEERLLSSGTAAAHSGSTGVAATAISASVDAAVAAGQHILQRQQQQHQQAAFTPCKEDNSPQGGSTQMQQRVQQKHQQQQNQRVLHGSSAEFTANAEHSQRQKQHQRQLAVAAAAHQGPVFNMPRLLQGIAVGAVQPQQHRSSRAPQQQLGGVQEHAELRFIFGVQQRRTIWLHVCTGLTVDFFPSTTASLPDRQNQSPVSANALYAGKWLTLLGQGPTPLPEEPLGDWAAGSLSYCYKDVRHMRGSTLSCSLGSSGRLSCGESPSWLETDDMFASLRTGPTESLSGAVLPTGAAMQESCACIKAGKETPDLLLPSLEEQRRLLGAAITANRSSSGCICSKQRLLLQGEVFVSRHAARLRPQVCFHLAVASTGTSHEASQTPSPSHKPAEVSVEHDGNGRTSSAGDDLDSLCAPVCEGLRQILRLCEKHAVGALLLPALLLETEASATCLPFAVLQRRMLSVLRCVIAELRAIALSPVSSSCCPSDASVGRLRHLVLLLPPIQQQQQEGSGQMNHLVQAAVNFLRNSACCC</sequence>
<dbReference type="AlphaFoldDB" id="U6MD67"/>
<accession>U6MD67</accession>
<feature type="compositionally biased region" description="Low complexity" evidence="1">
    <location>
        <begin position="693"/>
        <end position="708"/>
    </location>
</feature>
<gene>
    <name evidence="2" type="ORF">EMWEY_00030240</name>
</gene>
<keyword evidence="3" id="KW-1185">Reference proteome</keyword>
<dbReference type="EMBL" id="HG721844">
    <property type="protein sequence ID" value="CDJ60409.1"/>
    <property type="molecule type" value="Genomic_DNA"/>
</dbReference>
<reference evidence="2" key="2">
    <citation type="submission" date="2013-10" db="EMBL/GenBank/DDBJ databases">
        <authorList>
            <person name="Aslett M."/>
        </authorList>
    </citation>
    <scope>NUCLEOTIDE SEQUENCE [LARGE SCALE GENOMIC DNA]</scope>
    <source>
        <strain evidence="2">Weybridge</strain>
    </source>
</reference>
<evidence type="ECO:0000256" key="1">
    <source>
        <dbReference type="SAM" id="MobiDB-lite"/>
    </source>
</evidence>